<proteinExistence type="predicted"/>
<comment type="caution">
    <text evidence="1">The sequence shown here is derived from an EMBL/GenBank/DDBJ whole genome shotgun (WGS) entry which is preliminary data.</text>
</comment>
<protein>
    <submittedName>
        <fullName evidence="1">Uncharacterized protein</fullName>
    </submittedName>
</protein>
<dbReference type="Gramene" id="PRQ48465">
    <property type="protein sequence ID" value="PRQ48465"/>
    <property type="gene ID" value="RchiOBHm_Chr2g0111041"/>
</dbReference>
<name>A0A2P6RPU6_ROSCH</name>
<reference evidence="1 2" key="1">
    <citation type="journal article" date="2018" name="Nat. Genet.">
        <title>The Rosa genome provides new insights in the design of modern roses.</title>
        <authorList>
            <person name="Bendahmane M."/>
        </authorList>
    </citation>
    <scope>NUCLEOTIDE SEQUENCE [LARGE SCALE GENOMIC DNA]</scope>
    <source>
        <strain evidence="2">cv. Old Blush</strain>
    </source>
</reference>
<accession>A0A2P6RPU6</accession>
<sequence>MGFEICIKIKNKIKNLSLPPLKFFPLPQIFDHPAHIPKIPHIPKIVEPLHATLLLPLVMKLQ</sequence>
<evidence type="ECO:0000313" key="1">
    <source>
        <dbReference type="EMBL" id="PRQ48465.1"/>
    </source>
</evidence>
<gene>
    <name evidence="1" type="ORF">RchiOBHm_Chr2g0111041</name>
</gene>
<keyword evidence="2" id="KW-1185">Reference proteome</keyword>
<dbReference type="AlphaFoldDB" id="A0A2P6RPU6"/>
<evidence type="ECO:0000313" key="2">
    <source>
        <dbReference type="Proteomes" id="UP000238479"/>
    </source>
</evidence>
<dbReference type="Proteomes" id="UP000238479">
    <property type="component" value="Chromosome 2"/>
</dbReference>
<dbReference type="EMBL" id="PDCK01000040">
    <property type="protein sequence ID" value="PRQ48465.1"/>
    <property type="molecule type" value="Genomic_DNA"/>
</dbReference>
<organism evidence="1 2">
    <name type="scientific">Rosa chinensis</name>
    <name type="common">China rose</name>
    <dbReference type="NCBI Taxonomy" id="74649"/>
    <lineage>
        <taxon>Eukaryota</taxon>
        <taxon>Viridiplantae</taxon>
        <taxon>Streptophyta</taxon>
        <taxon>Embryophyta</taxon>
        <taxon>Tracheophyta</taxon>
        <taxon>Spermatophyta</taxon>
        <taxon>Magnoliopsida</taxon>
        <taxon>eudicotyledons</taxon>
        <taxon>Gunneridae</taxon>
        <taxon>Pentapetalae</taxon>
        <taxon>rosids</taxon>
        <taxon>fabids</taxon>
        <taxon>Rosales</taxon>
        <taxon>Rosaceae</taxon>
        <taxon>Rosoideae</taxon>
        <taxon>Rosoideae incertae sedis</taxon>
        <taxon>Rosa</taxon>
    </lineage>
</organism>